<protein>
    <recommendedName>
        <fullName evidence="1">hAT-like transposase RNase-H fold domain-containing protein</fullName>
    </recommendedName>
</protein>
<dbReference type="SUPFAM" id="SSF53098">
    <property type="entry name" value="Ribonuclease H-like"/>
    <property type="match status" value="1"/>
</dbReference>
<dbReference type="EMBL" id="JAUESC010000003">
    <property type="protein sequence ID" value="KAK0598975.1"/>
    <property type="molecule type" value="Genomic_DNA"/>
</dbReference>
<feature type="domain" description="hAT-like transposase RNase-H fold" evidence="1">
    <location>
        <begin position="115"/>
        <end position="200"/>
    </location>
</feature>
<reference evidence="2" key="2">
    <citation type="submission" date="2023-06" db="EMBL/GenBank/DDBJ databases">
        <authorList>
            <person name="Swenson N.G."/>
            <person name="Wegrzyn J.L."/>
            <person name="Mcevoy S.L."/>
        </authorList>
    </citation>
    <scope>NUCLEOTIDE SEQUENCE</scope>
    <source>
        <strain evidence="2">NS2018</strain>
        <tissue evidence="2">Leaf</tissue>
    </source>
</reference>
<dbReference type="PANTHER" id="PTHR23272">
    <property type="entry name" value="BED FINGER-RELATED"/>
    <property type="match status" value="1"/>
</dbReference>
<accession>A0AA39W0K9</accession>
<dbReference type="Proteomes" id="UP001168877">
    <property type="component" value="Unassembled WGS sequence"/>
</dbReference>
<sequence>MVEDVGFRVFVKNLQPLFELVTSSTIEADCMEILQKRGKKLELRVKSACVDNPSQWKSTYSMLKDALEYKEAISRLKQEYDQDYKMCPSDLEWERLSVIIGCFKLFVEVTNVFTRSKYLTANIYFPEICDIHVQLIEWCKNPDEYVSSLAVKMRRKFDVYREKCNLGLAVAAMLDPRFKMKLMEYYYTKLYGNSASELNDDVLNWY</sequence>
<evidence type="ECO:0000259" key="1">
    <source>
        <dbReference type="Pfam" id="PF14372"/>
    </source>
</evidence>
<name>A0AA39W0K9_ACESA</name>
<evidence type="ECO:0000313" key="2">
    <source>
        <dbReference type="EMBL" id="KAK0598975.1"/>
    </source>
</evidence>
<dbReference type="GO" id="GO:0003677">
    <property type="term" value="F:DNA binding"/>
    <property type="evidence" value="ECO:0007669"/>
    <property type="project" value="InterPro"/>
</dbReference>
<dbReference type="InterPro" id="IPR012337">
    <property type="entry name" value="RNaseH-like_sf"/>
</dbReference>
<comment type="caution">
    <text evidence="2">The sequence shown here is derived from an EMBL/GenBank/DDBJ whole genome shotgun (WGS) entry which is preliminary data.</text>
</comment>
<dbReference type="AlphaFoldDB" id="A0AA39W0K9"/>
<dbReference type="Pfam" id="PF14372">
    <property type="entry name" value="hAT-like_RNase-H"/>
    <property type="match status" value="1"/>
</dbReference>
<gene>
    <name evidence="2" type="ORF">LWI29_001198</name>
</gene>
<organism evidence="2 3">
    <name type="scientific">Acer saccharum</name>
    <name type="common">Sugar maple</name>
    <dbReference type="NCBI Taxonomy" id="4024"/>
    <lineage>
        <taxon>Eukaryota</taxon>
        <taxon>Viridiplantae</taxon>
        <taxon>Streptophyta</taxon>
        <taxon>Embryophyta</taxon>
        <taxon>Tracheophyta</taxon>
        <taxon>Spermatophyta</taxon>
        <taxon>Magnoliopsida</taxon>
        <taxon>eudicotyledons</taxon>
        <taxon>Gunneridae</taxon>
        <taxon>Pentapetalae</taxon>
        <taxon>rosids</taxon>
        <taxon>malvids</taxon>
        <taxon>Sapindales</taxon>
        <taxon>Sapindaceae</taxon>
        <taxon>Hippocastanoideae</taxon>
        <taxon>Acereae</taxon>
        <taxon>Acer</taxon>
    </lineage>
</organism>
<reference evidence="2" key="1">
    <citation type="journal article" date="2022" name="Plant J.">
        <title>Strategies of tolerance reflected in two North American maple genomes.</title>
        <authorList>
            <person name="McEvoy S.L."/>
            <person name="Sezen U.U."/>
            <person name="Trouern-Trend A."/>
            <person name="McMahon S.M."/>
            <person name="Schaberg P.G."/>
            <person name="Yang J."/>
            <person name="Wegrzyn J.L."/>
            <person name="Swenson N.G."/>
        </authorList>
    </citation>
    <scope>NUCLEOTIDE SEQUENCE</scope>
    <source>
        <strain evidence="2">NS2018</strain>
    </source>
</reference>
<keyword evidence="3" id="KW-1185">Reference proteome</keyword>
<dbReference type="PANTHER" id="PTHR23272:SF148">
    <property type="entry name" value="BED-TYPE DOMAIN-CONTAINING PROTEIN"/>
    <property type="match status" value="1"/>
</dbReference>
<dbReference type="InterPro" id="IPR025525">
    <property type="entry name" value="hAT-like_transposase_RNase-H"/>
</dbReference>
<evidence type="ECO:0000313" key="3">
    <source>
        <dbReference type="Proteomes" id="UP001168877"/>
    </source>
</evidence>
<proteinExistence type="predicted"/>